<dbReference type="AlphaFoldDB" id="A0AAX1Q646"/>
<dbReference type="GO" id="GO:0022857">
    <property type="term" value="F:transmembrane transporter activity"/>
    <property type="evidence" value="ECO:0007669"/>
    <property type="project" value="InterPro"/>
</dbReference>
<evidence type="ECO:0000256" key="4">
    <source>
        <dbReference type="ARBA" id="ARBA00022692"/>
    </source>
</evidence>
<comment type="subcellular location">
    <subcellularLocation>
        <location evidence="1">Membrane</location>
        <topology evidence="1">Multi-pass membrane protein</topology>
    </subcellularLocation>
</comment>
<proteinExistence type="inferred from homology"/>
<evidence type="ECO:0000313" key="9">
    <source>
        <dbReference type="EMBL" id="RAS73435.1"/>
    </source>
</evidence>
<evidence type="ECO:0000256" key="3">
    <source>
        <dbReference type="ARBA" id="ARBA00022448"/>
    </source>
</evidence>
<dbReference type="Pfam" id="PF02133">
    <property type="entry name" value="Transp_cyt_pur"/>
    <property type="match status" value="1"/>
</dbReference>
<comment type="similarity">
    <text evidence="2 7">Belongs to the purine-cytosine permease (2.A.39) family.</text>
</comment>
<keyword evidence="6 7" id="KW-0472">Membrane</keyword>
<keyword evidence="5 8" id="KW-1133">Transmembrane helix</keyword>
<dbReference type="InterPro" id="IPR001248">
    <property type="entry name" value="Pur-cyt_permease"/>
</dbReference>
<dbReference type="EMBL" id="LVYK01000055">
    <property type="protein sequence ID" value="RAS73435.1"/>
    <property type="molecule type" value="Genomic_DNA"/>
</dbReference>
<organism evidence="9 10">
    <name type="scientific">Priestia endophytica</name>
    <dbReference type="NCBI Taxonomy" id="135735"/>
    <lineage>
        <taxon>Bacteria</taxon>
        <taxon>Bacillati</taxon>
        <taxon>Bacillota</taxon>
        <taxon>Bacilli</taxon>
        <taxon>Bacillales</taxon>
        <taxon>Bacillaceae</taxon>
        <taxon>Priestia</taxon>
    </lineage>
</organism>
<dbReference type="InterPro" id="IPR026030">
    <property type="entry name" value="Pur-cyt_permease_Fcy2/21/22"/>
</dbReference>
<accession>A0AAX1Q646</accession>
<dbReference type="GO" id="GO:0005886">
    <property type="term" value="C:plasma membrane"/>
    <property type="evidence" value="ECO:0007669"/>
    <property type="project" value="TreeGrafter"/>
</dbReference>
<dbReference type="RefSeq" id="WP_111923180.1">
    <property type="nucleotide sequence ID" value="NZ_LVYK01000055.1"/>
</dbReference>
<feature type="transmembrane region" description="Helical" evidence="8">
    <location>
        <begin position="427"/>
        <end position="448"/>
    </location>
</feature>
<feature type="transmembrane region" description="Helical" evidence="8">
    <location>
        <begin position="21"/>
        <end position="47"/>
    </location>
</feature>
<feature type="transmembrane region" description="Helical" evidence="8">
    <location>
        <begin position="281"/>
        <end position="301"/>
    </location>
</feature>
<evidence type="ECO:0000313" key="10">
    <source>
        <dbReference type="Proteomes" id="UP000250174"/>
    </source>
</evidence>
<evidence type="ECO:0000256" key="5">
    <source>
        <dbReference type="ARBA" id="ARBA00022989"/>
    </source>
</evidence>
<keyword evidence="4 8" id="KW-0812">Transmembrane</keyword>
<feature type="transmembrane region" description="Helical" evidence="8">
    <location>
        <begin position="322"/>
        <end position="339"/>
    </location>
</feature>
<feature type="transmembrane region" description="Helical" evidence="8">
    <location>
        <begin position="394"/>
        <end position="415"/>
    </location>
</feature>
<feature type="transmembrane region" description="Helical" evidence="8">
    <location>
        <begin position="235"/>
        <end position="261"/>
    </location>
</feature>
<feature type="transmembrane region" description="Helical" evidence="8">
    <location>
        <begin position="53"/>
        <end position="73"/>
    </location>
</feature>
<dbReference type="Gene3D" id="1.10.4160.10">
    <property type="entry name" value="Hydantoin permease"/>
    <property type="match status" value="1"/>
</dbReference>
<keyword evidence="3 7" id="KW-0813">Transport</keyword>
<gene>
    <name evidence="9" type="ORF">A3864_20085</name>
</gene>
<evidence type="ECO:0000256" key="7">
    <source>
        <dbReference type="PIRNR" id="PIRNR002744"/>
    </source>
</evidence>
<dbReference type="PANTHER" id="PTHR31806">
    <property type="entry name" value="PURINE-CYTOSINE PERMEASE FCY2-RELATED"/>
    <property type="match status" value="1"/>
</dbReference>
<evidence type="ECO:0000256" key="1">
    <source>
        <dbReference type="ARBA" id="ARBA00004141"/>
    </source>
</evidence>
<comment type="caution">
    <text evidence="9">The sequence shown here is derived from an EMBL/GenBank/DDBJ whole genome shotgun (WGS) entry which is preliminary data.</text>
</comment>
<protein>
    <submittedName>
        <fullName evidence="9">Allantoin permease</fullName>
    </submittedName>
</protein>
<name>A0AAX1Q646_9BACI</name>
<feature type="transmembrane region" description="Helical" evidence="8">
    <location>
        <begin position="132"/>
        <end position="151"/>
    </location>
</feature>
<evidence type="ECO:0000256" key="6">
    <source>
        <dbReference type="ARBA" id="ARBA00023136"/>
    </source>
</evidence>
<dbReference type="PIRSF" id="PIRSF002744">
    <property type="entry name" value="Pur-cyt_permease"/>
    <property type="match status" value="1"/>
</dbReference>
<dbReference type="PANTHER" id="PTHR31806:SF1">
    <property type="entry name" value="PURINE-CYTOSINE PERMEASE FCY2-RELATED"/>
    <property type="match status" value="1"/>
</dbReference>
<evidence type="ECO:0000256" key="2">
    <source>
        <dbReference type="ARBA" id="ARBA00008974"/>
    </source>
</evidence>
<feature type="transmembrane region" description="Helical" evidence="8">
    <location>
        <begin position="94"/>
        <end position="120"/>
    </location>
</feature>
<feature type="transmembrane region" description="Helical" evidence="8">
    <location>
        <begin position="163"/>
        <end position="180"/>
    </location>
</feature>
<dbReference type="Proteomes" id="UP000250174">
    <property type="component" value="Unassembled WGS sequence"/>
</dbReference>
<feature type="transmembrane region" description="Helical" evidence="8">
    <location>
        <begin position="200"/>
        <end position="223"/>
    </location>
</feature>
<reference evidence="9 10" key="1">
    <citation type="submission" date="2016-03" db="EMBL/GenBank/DDBJ databases">
        <title>Comparison of Bacillus endophyticus and B. anthracis characteristics using whole genome sequence analysis and microbiological techniques.</title>
        <authorList>
            <person name="Lekota K.E."/>
            <person name="Mafofo J."/>
            <person name="Rees J."/>
            <person name="Muchadeyi F.C."/>
            <person name="Madoroba E."/>
            <person name="Van Heerden H."/>
        </authorList>
    </citation>
    <scope>NUCLEOTIDE SEQUENCE [LARGE SCALE GENOMIC DNA]</scope>
    <source>
        <strain evidence="9 10">3631_10C</strain>
    </source>
</reference>
<sequence>MSKPSSSIFLSPSERSGKPKELFFIWFASNIGILGVVYGTMIVGFGLSFFQSLLAAMLGSLSFILVGLTSISGKNTGANMLTLSRAAFGRKGNYFPTLMVWMSFVGWLAVNVITGTLTLLSLLNIWGLNTTSLLTVVSLFAFSLLVLLSNLFSQKVLVKAQTIFTYVFGLLTLLVIALLIPKTNWQALFQINNGDWLTSFLPAVSIIIAGTGIGWVGAGADYSRYQHPKTSSQSVVMSVTLGAFFPLFIIMSAGILMTTSVPSLGTADNPINVISQALPSSWMTALYFLTALGGLIPQCILSLKSARTNLQTLDIHVKDSTAVFIHAIIIIALPVYVLFFSQNFLGDFQVFLGLVGIGLASWGATFLVDFALVRRRFGYDEKLLSNKAEAINPAGLLSWLIGIAAGLAFTNTSFFTGPFAREIFEDSSLGVLLAFIVSGVVQAILVNVQSSKSRGVESGKMAK</sequence>
<evidence type="ECO:0000256" key="8">
    <source>
        <dbReference type="SAM" id="Phobius"/>
    </source>
</evidence>
<feature type="transmembrane region" description="Helical" evidence="8">
    <location>
        <begin position="351"/>
        <end position="373"/>
    </location>
</feature>